<name>A0ABU2JZM9_9ACTN</name>
<proteinExistence type="predicted"/>
<dbReference type="EMBL" id="JAVREO010000024">
    <property type="protein sequence ID" value="MDT0270231.1"/>
    <property type="molecule type" value="Genomic_DNA"/>
</dbReference>
<gene>
    <name evidence="2" type="ORF">RM844_28570</name>
</gene>
<comment type="caution">
    <text evidence="2">The sequence shown here is derived from an EMBL/GenBank/DDBJ whole genome shotgun (WGS) entry which is preliminary data.</text>
</comment>
<evidence type="ECO:0000313" key="2">
    <source>
        <dbReference type="EMBL" id="MDT0270231.1"/>
    </source>
</evidence>
<dbReference type="Proteomes" id="UP001183410">
    <property type="component" value="Unassembled WGS sequence"/>
</dbReference>
<sequence>MEHQRRATHGTIAGALVAVLLAGGCGGNEESGPPGNTFGGDGPAAGPSESGIIASWENACAVHDVEAIREFVTPPTR</sequence>
<keyword evidence="3" id="KW-1185">Reference proteome</keyword>
<protein>
    <recommendedName>
        <fullName evidence="4">Lipoprotein</fullName>
    </recommendedName>
</protein>
<organism evidence="2 3">
    <name type="scientific">Streptomyces chisholmiae</name>
    <dbReference type="NCBI Taxonomy" id="3075540"/>
    <lineage>
        <taxon>Bacteria</taxon>
        <taxon>Bacillati</taxon>
        <taxon>Actinomycetota</taxon>
        <taxon>Actinomycetes</taxon>
        <taxon>Kitasatosporales</taxon>
        <taxon>Streptomycetaceae</taxon>
        <taxon>Streptomyces</taxon>
    </lineage>
</organism>
<feature type="region of interest" description="Disordered" evidence="1">
    <location>
        <begin position="24"/>
        <end position="50"/>
    </location>
</feature>
<dbReference type="RefSeq" id="WP_311670307.1">
    <property type="nucleotide sequence ID" value="NZ_JAVREO010000024.1"/>
</dbReference>
<dbReference type="PROSITE" id="PS51257">
    <property type="entry name" value="PROKAR_LIPOPROTEIN"/>
    <property type="match status" value="1"/>
</dbReference>
<accession>A0ABU2JZM9</accession>
<evidence type="ECO:0008006" key="4">
    <source>
        <dbReference type="Google" id="ProtNLM"/>
    </source>
</evidence>
<evidence type="ECO:0000313" key="3">
    <source>
        <dbReference type="Proteomes" id="UP001183410"/>
    </source>
</evidence>
<evidence type="ECO:0000256" key="1">
    <source>
        <dbReference type="SAM" id="MobiDB-lite"/>
    </source>
</evidence>
<reference evidence="3" key="1">
    <citation type="submission" date="2023-07" db="EMBL/GenBank/DDBJ databases">
        <title>30 novel species of actinomycetes from the DSMZ collection.</title>
        <authorList>
            <person name="Nouioui I."/>
        </authorList>
    </citation>
    <scope>NUCLEOTIDE SEQUENCE [LARGE SCALE GENOMIC DNA]</scope>
    <source>
        <strain evidence="3">DSM 44915</strain>
    </source>
</reference>